<accession>A0A1S1RAI4</accession>
<evidence type="ECO:0000313" key="5">
    <source>
        <dbReference type="Proteomes" id="UP000179769"/>
    </source>
</evidence>
<reference evidence="5" key="1">
    <citation type="submission" date="2016-07" db="EMBL/GenBank/DDBJ databases">
        <title>Frankia sp. NRRL B-16219 Genome sequencing.</title>
        <authorList>
            <person name="Ghodhbane-Gtari F."/>
            <person name="Swanson E."/>
            <person name="Gueddou A."/>
            <person name="Louati M."/>
            <person name="Nouioui I."/>
            <person name="Hezbri K."/>
            <person name="Abebe-Akele F."/>
            <person name="Simpson S."/>
            <person name="Morris K."/>
            <person name="Thomas K."/>
            <person name="Gtari M."/>
            <person name="Tisa L.S."/>
        </authorList>
    </citation>
    <scope>NUCLEOTIDE SEQUENCE [LARGE SCALE GENOMIC DNA]</scope>
    <source>
        <strain evidence="5">NRRL B-16219</strain>
    </source>
</reference>
<organism evidence="4 5">
    <name type="scientific">Parafrankia soli</name>
    <dbReference type="NCBI Taxonomy" id="2599596"/>
    <lineage>
        <taxon>Bacteria</taxon>
        <taxon>Bacillati</taxon>
        <taxon>Actinomycetota</taxon>
        <taxon>Actinomycetes</taxon>
        <taxon>Frankiales</taxon>
        <taxon>Frankiaceae</taxon>
        <taxon>Parafrankia</taxon>
    </lineage>
</organism>
<dbReference type="GO" id="GO:0009423">
    <property type="term" value="P:chorismate biosynthetic process"/>
    <property type="evidence" value="ECO:0007669"/>
    <property type="project" value="TreeGrafter"/>
</dbReference>
<feature type="domain" description="Shikimate dehydrogenase substrate binding N-terminal" evidence="3">
    <location>
        <begin position="10"/>
        <end position="92"/>
    </location>
</feature>
<dbReference type="GO" id="GO:0009073">
    <property type="term" value="P:aromatic amino acid family biosynthetic process"/>
    <property type="evidence" value="ECO:0007669"/>
    <property type="project" value="UniProtKB-KW"/>
</dbReference>
<dbReference type="Proteomes" id="UP000179769">
    <property type="component" value="Unassembled WGS sequence"/>
</dbReference>
<dbReference type="GO" id="GO:0019632">
    <property type="term" value="P:shikimate metabolic process"/>
    <property type="evidence" value="ECO:0007669"/>
    <property type="project" value="TreeGrafter"/>
</dbReference>
<keyword evidence="2" id="KW-0057">Aromatic amino acid biosynthesis</keyword>
<comment type="pathway">
    <text evidence="1">Metabolic intermediate biosynthesis; chorismate biosynthesis; chorismate from D-erythrose 4-phosphate and phosphoenolpyruvate: step 4/7.</text>
</comment>
<dbReference type="Gene3D" id="3.40.50.720">
    <property type="entry name" value="NAD(P)-binding Rossmann-like Domain"/>
    <property type="match status" value="1"/>
</dbReference>
<keyword evidence="2" id="KW-0028">Amino-acid biosynthesis</keyword>
<evidence type="ECO:0000256" key="1">
    <source>
        <dbReference type="ARBA" id="ARBA00004871"/>
    </source>
</evidence>
<dbReference type="InterPro" id="IPR022893">
    <property type="entry name" value="Shikimate_DH_fam"/>
</dbReference>
<dbReference type="Pfam" id="PF08501">
    <property type="entry name" value="Shikimate_dh_N"/>
    <property type="match status" value="1"/>
</dbReference>
<dbReference type="GO" id="GO:0004764">
    <property type="term" value="F:shikimate 3-dehydrogenase (NADP+) activity"/>
    <property type="evidence" value="ECO:0007669"/>
    <property type="project" value="InterPro"/>
</dbReference>
<dbReference type="PANTHER" id="PTHR21089">
    <property type="entry name" value="SHIKIMATE DEHYDROGENASE"/>
    <property type="match status" value="1"/>
</dbReference>
<dbReference type="AlphaFoldDB" id="A0A1S1RAI4"/>
<dbReference type="SUPFAM" id="SSF53223">
    <property type="entry name" value="Aminoacid dehydrogenase-like, N-terminal domain"/>
    <property type="match status" value="1"/>
</dbReference>
<dbReference type="PANTHER" id="PTHR21089:SF1">
    <property type="entry name" value="BIFUNCTIONAL 3-DEHYDROQUINATE DEHYDRATASE_SHIKIMATE DEHYDROGENASE, CHLOROPLASTIC"/>
    <property type="match status" value="1"/>
</dbReference>
<protein>
    <submittedName>
        <fullName evidence="4">Shikimate dehydrogenase</fullName>
    </submittedName>
</protein>
<proteinExistence type="predicted"/>
<gene>
    <name evidence="4" type="ORF">BBK14_11530</name>
</gene>
<evidence type="ECO:0000259" key="3">
    <source>
        <dbReference type="Pfam" id="PF08501"/>
    </source>
</evidence>
<dbReference type="InterPro" id="IPR013708">
    <property type="entry name" value="Shikimate_DH-bd_N"/>
</dbReference>
<evidence type="ECO:0000256" key="2">
    <source>
        <dbReference type="ARBA" id="ARBA00023141"/>
    </source>
</evidence>
<name>A0A1S1RAI4_9ACTN</name>
<dbReference type="Gene3D" id="3.40.50.10860">
    <property type="entry name" value="Leucine Dehydrogenase, chain A, domain 1"/>
    <property type="match status" value="1"/>
</dbReference>
<comment type="caution">
    <text evidence="4">The sequence shown here is derived from an EMBL/GenBank/DDBJ whole genome shotgun (WGS) entry which is preliminary data.</text>
</comment>
<evidence type="ECO:0000313" key="4">
    <source>
        <dbReference type="EMBL" id="OHV42272.1"/>
    </source>
</evidence>
<dbReference type="EMBL" id="MAXA01000047">
    <property type="protein sequence ID" value="OHV42272.1"/>
    <property type="molecule type" value="Genomic_DNA"/>
</dbReference>
<dbReference type="SUPFAM" id="SSF51735">
    <property type="entry name" value="NAD(P)-binding Rossmann-fold domains"/>
    <property type="match status" value="1"/>
</dbReference>
<keyword evidence="5" id="KW-1185">Reference proteome</keyword>
<sequence length="265" mass="27251">MTGTTRLYAVVGDPVEQVQAPMLVNPVFAEAGLDAVLVPVHARPRDFPTVLAGLCAMANLDGILITIPHKVSAAELADVRSAAARISGSANALRREPDGRWLADNFDGAGFVRGLARTGHRVAGARVHLAGAGGAGSAIAVALLEAGCASLALHDPDTARSGELLGRLDAHWPGRAGAAAAPTPAGQVDLIVNATPLGLRPADPLPFDPAMLPAGCVVADIIMKPARTRLLQAAAERGLPAHPGIHMLAEQVDLYRTFFGLPGAR</sequence>
<dbReference type="InterPro" id="IPR046346">
    <property type="entry name" value="Aminoacid_DH-like_N_sf"/>
</dbReference>
<dbReference type="InterPro" id="IPR036291">
    <property type="entry name" value="NAD(P)-bd_dom_sf"/>
</dbReference>